<feature type="region of interest" description="Disordered" evidence="6">
    <location>
        <begin position="74"/>
        <end position="93"/>
    </location>
</feature>
<comment type="similarity">
    <text evidence="2">Belongs to the prokaryotic sulfate-binding protein family.</text>
</comment>
<name>A0AAW9Q6L5_9CYAN</name>
<comment type="subcellular location">
    <subcellularLocation>
        <location evidence="1">Periplasm</location>
    </subcellularLocation>
</comment>
<keyword evidence="3" id="KW-0813">Transport</keyword>
<evidence type="ECO:0000313" key="8">
    <source>
        <dbReference type="EMBL" id="MEE3718868.1"/>
    </source>
</evidence>
<evidence type="ECO:0000256" key="2">
    <source>
        <dbReference type="ARBA" id="ARBA00006099"/>
    </source>
</evidence>
<evidence type="ECO:0000313" key="9">
    <source>
        <dbReference type="Proteomes" id="UP001333818"/>
    </source>
</evidence>
<proteinExistence type="inferred from homology"/>
<dbReference type="EMBL" id="JAZBJZ010000098">
    <property type="protein sequence ID" value="MEE3718868.1"/>
    <property type="molecule type" value="Genomic_DNA"/>
</dbReference>
<accession>A0AAW9Q6L5</accession>
<keyword evidence="7" id="KW-1133">Transmembrane helix</keyword>
<dbReference type="GO" id="GO:0042597">
    <property type="term" value="C:periplasmic space"/>
    <property type="evidence" value="ECO:0007669"/>
    <property type="project" value="UniProtKB-SubCell"/>
</dbReference>
<keyword evidence="9" id="KW-1185">Reference proteome</keyword>
<dbReference type="SUPFAM" id="SSF53850">
    <property type="entry name" value="Periplasmic binding protein-like II"/>
    <property type="match status" value="1"/>
</dbReference>
<dbReference type="GO" id="GO:0140104">
    <property type="term" value="F:molecular carrier activity"/>
    <property type="evidence" value="ECO:0007669"/>
    <property type="project" value="InterPro"/>
</dbReference>
<protein>
    <submittedName>
        <fullName evidence="8">Sulfate ABC transporter substrate-binding protein</fullName>
    </submittedName>
</protein>
<keyword evidence="7" id="KW-0812">Transmembrane</keyword>
<dbReference type="NCBIfam" id="TIGR00971">
    <property type="entry name" value="3a0106s03"/>
    <property type="match status" value="1"/>
</dbReference>
<dbReference type="Proteomes" id="UP001333818">
    <property type="component" value="Unassembled WGS sequence"/>
</dbReference>
<gene>
    <name evidence="8" type="ORF">V2H45_19165</name>
</gene>
<reference evidence="8" key="1">
    <citation type="submission" date="2024-01" db="EMBL/GenBank/DDBJ databases">
        <title>Bank of Algae and Cyanobacteria of the Azores (BACA) strain genomes.</title>
        <authorList>
            <person name="Luz R."/>
            <person name="Cordeiro R."/>
            <person name="Fonseca A."/>
            <person name="Goncalves V."/>
        </authorList>
    </citation>
    <scope>NUCLEOTIDE SEQUENCE</scope>
    <source>
        <strain evidence="8">BACA0141</strain>
    </source>
</reference>
<keyword evidence="7" id="KW-0472">Membrane</keyword>
<dbReference type="InterPro" id="IPR005669">
    <property type="entry name" value="Thiosulph/SO4-bd"/>
</dbReference>
<keyword evidence="5" id="KW-0574">Periplasm</keyword>
<evidence type="ECO:0000256" key="6">
    <source>
        <dbReference type="SAM" id="MobiDB-lite"/>
    </source>
</evidence>
<dbReference type="CDD" id="cd01005">
    <property type="entry name" value="PBP2_CysP"/>
    <property type="match status" value="1"/>
</dbReference>
<evidence type="ECO:0000256" key="7">
    <source>
        <dbReference type="SAM" id="Phobius"/>
    </source>
</evidence>
<dbReference type="Pfam" id="PF13531">
    <property type="entry name" value="SBP_bac_11"/>
    <property type="match status" value="1"/>
</dbReference>
<dbReference type="GO" id="GO:1902358">
    <property type="term" value="P:sulfate transmembrane transport"/>
    <property type="evidence" value="ECO:0007669"/>
    <property type="project" value="InterPro"/>
</dbReference>
<sequence length="410" mass="44833">MSKWRYDRKPKGSLVESVMHFVLNVGQRFLYQVGQLFGSTNQLGLRALRSYMALFLVGVSLTLAIAACAPTPDATKNTPATTGGTTLSTQAAPKGEAKKDVELTLVSFAVTKQAHEAIIPKFVEKWQKEQNQKVTFKQSYGGSGSQTRAVIDGLEADIVHLALAADTDKIEKAGLIDKGWEKEYPNDSIVSKSVAALVTRDGNPKNIKDWSDLEKDGVSLITADPKTSGVARWNFLALWNAAVKKGGSDAKAQEALVKVFKNVPILTKDAREATDAFFKQGQGDALINYENEIILAGKKGQKVTYTIPDVNISIDNPIAIVDKNVAKHGTKEAAEAFVKYLYTTEAQTEFAKLGFRPVDETVAKEKQFADQFPVVKELATVKDLGGWNEINKKFFADGAAFDQIQAQIKR</sequence>
<dbReference type="AlphaFoldDB" id="A0AAW9Q6L5"/>
<evidence type="ECO:0000256" key="4">
    <source>
        <dbReference type="ARBA" id="ARBA00022729"/>
    </source>
</evidence>
<organism evidence="8 9">
    <name type="scientific">Tumidithrix elongata BACA0141</name>
    <dbReference type="NCBI Taxonomy" id="2716417"/>
    <lineage>
        <taxon>Bacteria</taxon>
        <taxon>Bacillati</taxon>
        <taxon>Cyanobacteriota</taxon>
        <taxon>Cyanophyceae</taxon>
        <taxon>Pseudanabaenales</taxon>
        <taxon>Pseudanabaenaceae</taxon>
        <taxon>Tumidithrix</taxon>
        <taxon>Tumidithrix elongata</taxon>
    </lineage>
</organism>
<keyword evidence="4" id="KW-0732">Signal</keyword>
<comment type="caution">
    <text evidence="8">The sequence shown here is derived from an EMBL/GenBank/DDBJ whole genome shotgun (WGS) entry which is preliminary data.</text>
</comment>
<evidence type="ECO:0000256" key="3">
    <source>
        <dbReference type="ARBA" id="ARBA00022448"/>
    </source>
</evidence>
<evidence type="ECO:0000256" key="1">
    <source>
        <dbReference type="ARBA" id="ARBA00004418"/>
    </source>
</evidence>
<dbReference type="PANTHER" id="PTHR30368">
    <property type="entry name" value="SULFATE-BINDING PROTEIN"/>
    <property type="match status" value="1"/>
</dbReference>
<feature type="compositionally biased region" description="Low complexity" evidence="6">
    <location>
        <begin position="74"/>
        <end position="92"/>
    </location>
</feature>
<evidence type="ECO:0000256" key="5">
    <source>
        <dbReference type="ARBA" id="ARBA00022764"/>
    </source>
</evidence>
<dbReference type="PANTHER" id="PTHR30368:SF2">
    <property type="entry name" value="SULFATE-BINDING PROTEIN"/>
    <property type="match status" value="1"/>
</dbReference>
<feature type="transmembrane region" description="Helical" evidence="7">
    <location>
        <begin position="51"/>
        <end position="69"/>
    </location>
</feature>
<dbReference type="Gene3D" id="3.40.190.10">
    <property type="entry name" value="Periplasmic binding protein-like II"/>
    <property type="match status" value="2"/>
</dbReference>